<organism evidence="3 4">
    <name type="scientific">Mariniphaga anaerophila</name>
    <dbReference type="NCBI Taxonomy" id="1484053"/>
    <lineage>
        <taxon>Bacteria</taxon>
        <taxon>Pseudomonadati</taxon>
        <taxon>Bacteroidota</taxon>
        <taxon>Bacteroidia</taxon>
        <taxon>Marinilabiliales</taxon>
        <taxon>Prolixibacteraceae</taxon>
        <taxon>Mariniphaga</taxon>
    </lineage>
</organism>
<dbReference type="OrthoDB" id="997094at2"/>
<proteinExistence type="predicted"/>
<gene>
    <name evidence="3" type="ORF">SAMN05444274_106122</name>
</gene>
<dbReference type="EMBL" id="FQUM01000006">
    <property type="protein sequence ID" value="SHF54036.1"/>
    <property type="molecule type" value="Genomic_DNA"/>
</dbReference>
<keyword evidence="4" id="KW-1185">Reference proteome</keyword>
<evidence type="ECO:0000313" key="3">
    <source>
        <dbReference type="EMBL" id="SHF54036.1"/>
    </source>
</evidence>
<accession>A0A1M5CH54</accession>
<reference evidence="3 4" key="1">
    <citation type="submission" date="2016-11" db="EMBL/GenBank/DDBJ databases">
        <authorList>
            <person name="Jaros S."/>
            <person name="Januszkiewicz K."/>
            <person name="Wedrychowicz H."/>
        </authorList>
    </citation>
    <scope>NUCLEOTIDE SEQUENCE [LARGE SCALE GENOMIC DNA]</scope>
    <source>
        <strain evidence="3 4">DSM 26910</strain>
    </source>
</reference>
<protein>
    <submittedName>
        <fullName evidence="3">Outer membrane protein beta-barrel domain-containing protein</fullName>
    </submittedName>
</protein>
<dbReference type="AlphaFoldDB" id="A0A1M5CH54"/>
<dbReference type="STRING" id="1484053.SAMN05444274_106122"/>
<evidence type="ECO:0000313" key="4">
    <source>
        <dbReference type="Proteomes" id="UP000184164"/>
    </source>
</evidence>
<feature type="domain" description="Outer membrane protein beta-barrel" evidence="2">
    <location>
        <begin position="27"/>
        <end position="240"/>
    </location>
</feature>
<evidence type="ECO:0000259" key="2">
    <source>
        <dbReference type="Pfam" id="PF13568"/>
    </source>
</evidence>
<sequence length="295" mass="33092">MNNKSIYYITICLAALCFFCLVENAAAQSSVAKNELSVYVQGGSSFLNYSSEMGGEREMGFGIGGGIQYAVYLDSSWSVSIGAGLQQYHSKNGFSDLDVSYATTDTEGDPFEYMITMETLNEDQWVYMLNIPVRIQYETLGEKTRFFGAAGFQWGVPLSSRFQSRATNLETSGYYPEWDAVLESPLFAGFGNWNELSGEKEDLELKHSYGLQFELGIKQMFGENQRIYAGVYADLGLNDLKKTGIEKTRLVGYNNDDPGQPNLGTVIYAAHENRNFVKKVSMRGFGIRLRYAFTW</sequence>
<dbReference type="Pfam" id="PF13568">
    <property type="entry name" value="OMP_b-brl_2"/>
    <property type="match status" value="1"/>
</dbReference>
<keyword evidence="1" id="KW-0732">Signal</keyword>
<feature type="signal peptide" evidence="1">
    <location>
        <begin position="1"/>
        <end position="27"/>
    </location>
</feature>
<dbReference type="RefSeq" id="WP_073002401.1">
    <property type="nucleotide sequence ID" value="NZ_FQUM01000006.1"/>
</dbReference>
<evidence type="ECO:0000256" key="1">
    <source>
        <dbReference type="SAM" id="SignalP"/>
    </source>
</evidence>
<name>A0A1M5CH54_9BACT</name>
<dbReference type="InterPro" id="IPR025665">
    <property type="entry name" value="Beta-barrel_OMP_2"/>
</dbReference>
<dbReference type="Proteomes" id="UP000184164">
    <property type="component" value="Unassembled WGS sequence"/>
</dbReference>
<feature type="chain" id="PRO_5012251500" evidence="1">
    <location>
        <begin position="28"/>
        <end position="295"/>
    </location>
</feature>